<organism evidence="3 4">
    <name type="scientific">Rhodotorula paludigena</name>
    <dbReference type="NCBI Taxonomy" id="86838"/>
    <lineage>
        <taxon>Eukaryota</taxon>
        <taxon>Fungi</taxon>
        <taxon>Dikarya</taxon>
        <taxon>Basidiomycota</taxon>
        <taxon>Pucciniomycotina</taxon>
        <taxon>Microbotryomycetes</taxon>
        <taxon>Sporidiobolales</taxon>
        <taxon>Sporidiobolaceae</taxon>
        <taxon>Rhodotorula</taxon>
    </lineage>
</organism>
<feature type="region of interest" description="Disordered" evidence="1">
    <location>
        <begin position="524"/>
        <end position="555"/>
    </location>
</feature>
<proteinExistence type="predicted"/>
<name>A0AAV5GRB5_9BASI</name>
<evidence type="ECO:0000256" key="1">
    <source>
        <dbReference type="SAM" id="MobiDB-lite"/>
    </source>
</evidence>
<comment type="caution">
    <text evidence="3">The sequence shown here is derived from an EMBL/GenBank/DDBJ whole genome shotgun (WGS) entry which is preliminary data.</text>
</comment>
<dbReference type="EMBL" id="BQKY01000011">
    <property type="protein sequence ID" value="GJN92440.1"/>
    <property type="molecule type" value="Genomic_DNA"/>
</dbReference>
<evidence type="ECO:0000313" key="3">
    <source>
        <dbReference type="EMBL" id="GJN92440.1"/>
    </source>
</evidence>
<dbReference type="Proteomes" id="UP001342314">
    <property type="component" value="Unassembled WGS sequence"/>
</dbReference>
<dbReference type="AlphaFoldDB" id="A0AAV5GRB5"/>
<evidence type="ECO:0000256" key="2">
    <source>
        <dbReference type="SAM" id="SignalP"/>
    </source>
</evidence>
<reference evidence="3 4" key="1">
    <citation type="submission" date="2021-12" db="EMBL/GenBank/DDBJ databases">
        <title>High titer production of polyol ester of fatty acids by Rhodotorula paludigena BS15 towards product separation-free biomass refinery.</title>
        <authorList>
            <person name="Mano J."/>
            <person name="Ono H."/>
            <person name="Tanaka T."/>
            <person name="Naito K."/>
            <person name="Sushida H."/>
            <person name="Ike M."/>
            <person name="Tokuyasu K."/>
            <person name="Kitaoka M."/>
        </authorList>
    </citation>
    <scope>NUCLEOTIDE SEQUENCE [LARGE SCALE GENOMIC DNA]</scope>
    <source>
        <strain evidence="3 4">BS15</strain>
    </source>
</reference>
<feature type="compositionally biased region" description="Basic and acidic residues" evidence="1">
    <location>
        <begin position="540"/>
        <end position="552"/>
    </location>
</feature>
<feature type="region of interest" description="Disordered" evidence="1">
    <location>
        <begin position="32"/>
        <end position="56"/>
    </location>
</feature>
<protein>
    <submittedName>
        <fullName evidence="3">Uncharacterized protein</fullName>
    </submittedName>
</protein>
<evidence type="ECO:0000313" key="4">
    <source>
        <dbReference type="Proteomes" id="UP001342314"/>
    </source>
</evidence>
<gene>
    <name evidence="3" type="ORF">Rhopal_005470-T1</name>
</gene>
<sequence length="571" mass="62226">MRSPFARLALVALFVVLAVQLGVLLRAGLSHRPPGHRARRAPDADDGDDSSAGSLDVQRVEPGATLSFRTYLDTVLPPASNGTSVGQLWLTAASSHTLSTWTPILAERVARLNAKRTDLDRIRLVVLCADAQCIDECRLHEDWWCHGGLARTRPRRRDSLTWLQVNGESPLLSAELRIVDSLESGRDVLFIQPGAMVLGDPLPEIVGASQQADLVVLGKSSGAVSGEISSSFIWTRSTPFTIDLWRKMLDESARSTASLDTLLNAGLQRPAIVDQSDPSAVDNRLYQEYMARTQGHLVSDVMYADPPKLLILPDMVGTRSDLKQLLKLAITAAKLLNRTLEPPATATFLDVLDKKGDPLILPVYAAFPLPYLARALDFSLVEPGYTARAYAHLSSQHPSPEPLAVDVEPSQLDSAASSYLTLATLSSPYPLDLTACTSLYDLVRRLSLLAMQQEPVVRLARATDHLHRATAADGESWREWDAKETFPRGTRLVQPCAKLGPKSGAGGTCETVCRMPASWIAPPHSDADGSAAAADDDEGDRVVREMRRRAGDEPWPALNDYLREGGFPVWT</sequence>
<feature type="signal peptide" evidence="2">
    <location>
        <begin position="1"/>
        <end position="30"/>
    </location>
</feature>
<accession>A0AAV5GRB5</accession>
<feature type="chain" id="PRO_5043506827" evidence="2">
    <location>
        <begin position="31"/>
        <end position="571"/>
    </location>
</feature>
<keyword evidence="4" id="KW-1185">Reference proteome</keyword>
<keyword evidence="2" id="KW-0732">Signal</keyword>